<keyword evidence="10 12" id="KW-0460">Magnesium</keyword>
<dbReference type="InterPro" id="IPR002192">
    <property type="entry name" value="PPDK_AMP/ATP-bd"/>
</dbReference>
<keyword evidence="7 12" id="KW-0547">Nucleotide-binding</keyword>
<evidence type="ECO:0000256" key="2">
    <source>
        <dbReference type="ARBA" id="ARBA00002988"/>
    </source>
</evidence>
<dbReference type="PANTHER" id="PTHR43030">
    <property type="entry name" value="PHOSPHOENOLPYRUVATE SYNTHASE"/>
    <property type="match status" value="1"/>
</dbReference>
<dbReference type="SUPFAM" id="SSF56059">
    <property type="entry name" value="Glutathione synthetase ATP-binding domain-like"/>
    <property type="match status" value="1"/>
</dbReference>
<dbReference type="InterPro" id="IPR040442">
    <property type="entry name" value="Pyrv_kinase-like_dom_sf"/>
</dbReference>
<evidence type="ECO:0000259" key="13">
    <source>
        <dbReference type="Pfam" id="PF00391"/>
    </source>
</evidence>
<evidence type="ECO:0000256" key="11">
    <source>
        <dbReference type="ARBA" id="ARBA00047700"/>
    </source>
</evidence>
<keyword evidence="6 12" id="KW-0479">Metal-binding</keyword>
<dbReference type="PRINTS" id="PR01736">
    <property type="entry name" value="PHPHTRNFRASE"/>
</dbReference>
<evidence type="ECO:0000256" key="3">
    <source>
        <dbReference type="ARBA" id="ARBA00004742"/>
    </source>
</evidence>
<dbReference type="Pfam" id="PF01326">
    <property type="entry name" value="PPDK_N"/>
    <property type="match status" value="1"/>
</dbReference>
<dbReference type="EC" id="2.7.9.2" evidence="12"/>
<keyword evidence="8 12" id="KW-0418">Kinase</keyword>
<dbReference type="InterPro" id="IPR013815">
    <property type="entry name" value="ATP_grasp_subdomain_1"/>
</dbReference>
<comment type="catalytic activity">
    <reaction evidence="11 12">
        <text>pyruvate + ATP + H2O = phosphoenolpyruvate + AMP + phosphate + 2 H(+)</text>
        <dbReference type="Rhea" id="RHEA:11364"/>
        <dbReference type="ChEBI" id="CHEBI:15361"/>
        <dbReference type="ChEBI" id="CHEBI:15377"/>
        <dbReference type="ChEBI" id="CHEBI:15378"/>
        <dbReference type="ChEBI" id="CHEBI:30616"/>
        <dbReference type="ChEBI" id="CHEBI:43474"/>
        <dbReference type="ChEBI" id="CHEBI:58702"/>
        <dbReference type="ChEBI" id="CHEBI:456215"/>
        <dbReference type="EC" id="2.7.9.2"/>
    </reaction>
</comment>
<name>A0A133V6K6_9EURY</name>
<evidence type="ECO:0000256" key="7">
    <source>
        <dbReference type="ARBA" id="ARBA00022741"/>
    </source>
</evidence>
<dbReference type="NCBIfam" id="TIGR01418">
    <property type="entry name" value="PEP_synth"/>
    <property type="match status" value="1"/>
</dbReference>
<dbReference type="Gene3D" id="3.50.30.10">
    <property type="entry name" value="Phosphohistidine domain"/>
    <property type="match status" value="1"/>
</dbReference>
<dbReference type="SUPFAM" id="SSF51621">
    <property type="entry name" value="Phosphoenolpyruvate/pyruvate domain"/>
    <property type="match status" value="1"/>
</dbReference>
<feature type="domain" description="Pyruvate phosphate dikinase AMP/ATP-binding" evidence="14">
    <location>
        <begin position="17"/>
        <end position="332"/>
    </location>
</feature>
<dbReference type="GO" id="GO:0006094">
    <property type="term" value="P:gluconeogenesis"/>
    <property type="evidence" value="ECO:0007669"/>
    <property type="project" value="UniProtKB-UniPathway"/>
</dbReference>
<comment type="caution">
    <text evidence="16">The sequence shown here is derived from an EMBL/GenBank/DDBJ whole genome shotgun (WGS) entry which is preliminary data.</text>
</comment>
<proteinExistence type="inferred from homology"/>
<dbReference type="Proteomes" id="UP000070400">
    <property type="component" value="Unassembled WGS sequence"/>
</dbReference>
<comment type="function">
    <text evidence="2 12">Catalyzes the phosphorylation of pyruvate to phosphoenolpyruvate.</text>
</comment>
<dbReference type="SUPFAM" id="SSF52009">
    <property type="entry name" value="Phosphohistidine domain"/>
    <property type="match status" value="1"/>
</dbReference>
<organism evidence="16 17">
    <name type="scientific">candidate division MSBL1 archaeon SCGC-AAA261D19</name>
    <dbReference type="NCBI Taxonomy" id="1698273"/>
    <lineage>
        <taxon>Archaea</taxon>
        <taxon>Methanobacteriati</taxon>
        <taxon>Methanobacteriota</taxon>
        <taxon>candidate division MSBL1</taxon>
    </lineage>
</organism>
<evidence type="ECO:0000313" key="16">
    <source>
        <dbReference type="EMBL" id="KXB02079.1"/>
    </source>
</evidence>
<dbReference type="Gene3D" id="3.30.470.20">
    <property type="entry name" value="ATP-grasp fold, B domain"/>
    <property type="match status" value="1"/>
</dbReference>
<evidence type="ECO:0000256" key="10">
    <source>
        <dbReference type="ARBA" id="ARBA00022842"/>
    </source>
</evidence>
<comment type="similarity">
    <text evidence="4 12">Belongs to the PEP-utilizing enzyme family.</text>
</comment>
<keyword evidence="9 12" id="KW-0067">ATP-binding</keyword>
<dbReference type="Gene3D" id="3.20.20.60">
    <property type="entry name" value="Phosphoenolpyruvate-binding domains"/>
    <property type="match status" value="1"/>
</dbReference>
<dbReference type="GO" id="GO:0046872">
    <property type="term" value="F:metal ion binding"/>
    <property type="evidence" value="ECO:0007669"/>
    <property type="project" value="UniProtKB-KW"/>
</dbReference>
<evidence type="ECO:0000256" key="8">
    <source>
        <dbReference type="ARBA" id="ARBA00022777"/>
    </source>
</evidence>
<dbReference type="AlphaFoldDB" id="A0A133V6K6"/>
<evidence type="ECO:0000256" key="12">
    <source>
        <dbReference type="PIRNR" id="PIRNR000854"/>
    </source>
</evidence>
<feature type="domain" description="PEP-utilising enzyme C-terminal" evidence="15">
    <location>
        <begin position="463"/>
        <end position="753"/>
    </location>
</feature>
<keyword evidence="16" id="KW-0670">Pyruvate</keyword>
<dbReference type="PANTHER" id="PTHR43030:SF1">
    <property type="entry name" value="PHOSPHOENOLPYRUVATE SYNTHASE"/>
    <property type="match status" value="1"/>
</dbReference>
<dbReference type="Pfam" id="PF02896">
    <property type="entry name" value="PEP-utilizers_C"/>
    <property type="match status" value="1"/>
</dbReference>
<dbReference type="UniPathway" id="UPA00138"/>
<sequence length="766" mass="83898">MGSVVWFEDLGKSDTGVAGGKGANLGEMVKIGVPVPPGFVVTAQAYERFLKKAGIVEKINDTLSEINVNDSKALNEAAEKVRDLIKGSKMPEDIKEDLVDAYRKLSDKSGDDEELVAIRSSATAEDLPDASFAGQQETYLNIQGEEDVVQNVQKCWASLFTARAIFYREEHGFEHEKVSISIIVQKMVNANKAGVLFTSHPSTGERDKIVIEANWGLGETVVSGSVTPDVYVVDKDSGEILDVTVGSKEVMRVRNPKTGETMEQPTPSDKREAQTLNAEEARKLAEFGRKVEDHYGRPQDIEWAEEDGEIYLVQTRAVTVLYGEEEEEAEAEAAPSEVLVKGLGASPGTSSGKVRIIPSANEIGRVEEGDILVTEMTHPDWVPAMRRAAAIVTDEGGRTCHAAIVSRELGTPCIVGTGNAAQVLEDGADVTVDGTSGVVYKGIAKVEKPEEEKAPAAAPVIPTATEVKVNISLPEIAEKVARETEADGVGLLRAEHMLLGIGKHPRRLIEEGGEESMVEEFYKGIRRVAKAFSPNKVWYRTLDLKTAEFRNLEGGEDEPVEPNPMIGWRGVRRFVDPEWPREQEVLKLELQAIKKVVDEGLLNLGVMIPMAHHPEELRRFKQVAQEVGLEPGEDIQVGIMVEIPAAALIIDEFIKEGIDFVSLGTNDLTQFTLAIDRDNERIAKLFDERHSAVQALIRRVIEKCNEAGVESSICGQAGSYPDVAEKLVRYGITSISANADAVQAVREMVHRTERRILLSNARKPKE</sequence>
<dbReference type="GO" id="GO:0008986">
    <property type="term" value="F:pyruvate, water dikinase activity"/>
    <property type="evidence" value="ECO:0007669"/>
    <property type="project" value="UniProtKB-EC"/>
</dbReference>
<dbReference type="FunFam" id="3.30.1490.20:FF:000010">
    <property type="entry name" value="Phosphoenolpyruvate synthase"/>
    <property type="match status" value="1"/>
</dbReference>
<dbReference type="PROSITE" id="PS00370">
    <property type="entry name" value="PEP_ENZYMES_PHOS_SITE"/>
    <property type="match status" value="1"/>
</dbReference>
<evidence type="ECO:0000256" key="9">
    <source>
        <dbReference type="ARBA" id="ARBA00022840"/>
    </source>
</evidence>
<comment type="cofactor">
    <cofactor evidence="1 12">
        <name>Mg(2+)</name>
        <dbReference type="ChEBI" id="CHEBI:18420"/>
    </cofactor>
</comment>
<keyword evidence="5 12" id="KW-0808">Transferase</keyword>
<comment type="pathway">
    <text evidence="3 12">Carbohydrate biosynthesis; gluconeogenesis.</text>
</comment>
<evidence type="ECO:0000256" key="6">
    <source>
        <dbReference type="ARBA" id="ARBA00022723"/>
    </source>
</evidence>
<reference evidence="16 17" key="1">
    <citation type="journal article" date="2016" name="Sci. Rep.">
        <title>Metabolic traits of an uncultured archaeal lineage -MSBL1- from brine pools of the Red Sea.</title>
        <authorList>
            <person name="Mwirichia R."/>
            <person name="Alam I."/>
            <person name="Rashid M."/>
            <person name="Vinu M."/>
            <person name="Ba-Alawi W."/>
            <person name="Anthony Kamau A."/>
            <person name="Kamanda Ngugi D."/>
            <person name="Goker M."/>
            <person name="Klenk H.P."/>
            <person name="Bajic V."/>
            <person name="Stingl U."/>
        </authorList>
    </citation>
    <scope>NUCLEOTIDE SEQUENCE [LARGE SCALE GENOMIC DNA]</scope>
    <source>
        <strain evidence="16">SCGC-AAA261D19</strain>
    </source>
</reference>
<evidence type="ECO:0000256" key="1">
    <source>
        <dbReference type="ARBA" id="ARBA00001946"/>
    </source>
</evidence>
<dbReference type="InterPro" id="IPR000121">
    <property type="entry name" value="PEP_util_C"/>
</dbReference>
<keyword evidence="17" id="KW-1185">Reference proteome</keyword>
<evidence type="ECO:0000259" key="14">
    <source>
        <dbReference type="Pfam" id="PF01326"/>
    </source>
</evidence>
<dbReference type="InterPro" id="IPR006319">
    <property type="entry name" value="PEP_synth"/>
</dbReference>
<dbReference type="InterPro" id="IPR018274">
    <property type="entry name" value="PEP_util_AS"/>
</dbReference>
<evidence type="ECO:0000256" key="5">
    <source>
        <dbReference type="ARBA" id="ARBA00022679"/>
    </source>
</evidence>
<dbReference type="PIRSF" id="PIRSF000854">
    <property type="entry name" value="PEP_synthase"/>
    <property type="match status" value="1"/>
</dbReference>
<protein>
    <recommendedName>
        <fullName evidence="12">Phosphoenolpyruvate synthase</fullName>
        <shortName evidence="12">PEP synthase</shortName>
        <ecNumber evidence="12">2.7.9.2</ecNumber>
    </recommendedName>
    <alternativeName>
        <fullName evidence="12">Pyruvate, water dikinase</fullName>
    </alternativeName>
</protein>
<dbReference type="InterPro" id="IPR015813">
    <property type="entry name" value="Pyrv/PenolPyrv_kinase-like_dom"/>
</dbReference>
<dbReference type="InterPro" id="IPR036637">
    <property type="entry name" value="Phosphohistidine_dom_sf"/>
</dbReference>
<evidence type="ECO:0000256" key="4">
    <source>
        <dbReference type="ARBA" id="ARBA00007837"/>
    </source>
</evidence>
<gene>
    <name evidence="16" type="ORF">AKJ43_02500</name>
</gene>
<accession>A0A133V6K6</accession>
<evidence type="ECO:0000313" key="17">
    <source>
        <dbReference type="Proteomes" id="UP000070400"/>
    </source>
</evidence>
<dbReference type="PROSITE" id="PS00742">
    <property type="entry name" value="PEP_ENZYMES_2"/>
    <property type="match status" value="1"/>
</dbReference>
<dbReference type="PATRIC" id="fig|1698273.3.peg.405"/>
<dbReference type="InterPro" id="IPR008279">
    <property type="entry name" value="PEP-util_enz_mobile_dom"/>
</dbReference>
<dbReference type="Gene3D" id="3.30.1490.20">
    <property type="entry name" value="ATP-grasp fold, A domain"/>
    <property type="match status" value="1"/>
</dbReference>
<dbReference type="NCBIfam" id="NF005057">
    <property type="entry name" value="PRK06464.1"/>
    <property type="match status" value="1"/>
</dbReference>
<feature type="domain" description="PEP-utilising enzyme mobile" evidence="13">
    <location>
        <begin position="367"/>
        <end position="437"/>
    </location>
</feature>
<dbReference type="InterPro" id="IPR023151">
    <property type="entry name" value="PEP_util_CS"/>
</dbReference>
<dbReference type="Pfam" id="PF00391">
    <property type="entry name" value="PEP-utilizers"/>
    <property type="match status" value="1"/>
</dbReference>
<evidence type="ECO:0000259" key="15">
    <source>
        <dbReference type="Pfam" id="PF02896"/>
    </source>
</evidence>
<dbReference type="GO" id="GO:0005524">
    <property type="term" value="F:ATP binding"/>
    <property type="evidence" value="ECO:0007669"/>
    <property type="project" value="UniProtKB-KW"/>
</dbReference>
<dbReference type="EMBL" id="LHXX01000026">
    <property type="protein sequence ID" value="KXB02079.1"/>
    <property type="molecule type" value="Genomic_DNA"/>
</dbReference>